<dbReference type="AlphaFoldDB" id="A0A840DYC6"/>
<accession>A0A840DYC6</accession>
<evidence type="ECO:0000313" key="4">
    <source>
        <dbReference type="EMBL" id="MBB4075547.1"/>
    </source>
</evidence>
<dbReference type="Gene3D" id="2.180.10.10">
    <property type="entry name" value="RHS repeat-associated core"/>
    <property type="match status" value="3"/>
</dbReference>
<protein>
    <submittedName>
        <fullName evidence="4">RHS repeat-associated protein</fullName>
    </submittedName>
</protein>
<dbReference type="EMBL" id="JACIDE010000036">
    <property type="protein sequence ID" value="MBB4075547.1"/>
    <property type="molecule type" value="Genomic_DNA"/>
</dbReference>
<feature type="compositionally biased region" description="Polar residues" evidence="2">
    <location>
        <begin position="980"/>
        <end position="989"/>
    </location>
</feature>
<dbReference type="Pfam" id="PF25023">
    <property type="entry name" value="TEN_YD-shell"/>
    <property type="match status" value="1"/>
</dbReference>
<dbReference type="PANTHER" id="PTHR32305">
    <property type="match status" value="1"/>
</dbReference>
<evidence type="ECO:0000256" key="1">
    <source>
        <dbReference type="ARBA" id="ARBA00022737"/>
    </source>
</evidence>
<evidence type="ECO:0000259" key="3">
    <source>
        <dbReference type="Pfam" id="PF25023"/>
    </source>
</evidence>
<comment type="caution">
    <text evidence="4">The sequence shown here is derived from an EMBL/GenBank/DDBJ whole genome shotgun (WGS) entry which is preliminary data.</text>
</comment>
<proteinExistence type="predicted"/>
<name>A0A840DYC6_9BACL</name>
<feature type="region of interest" description="Disordered" evidence="2">
    <location>
        <begin position="939"/>
        <end position="989"/>
    </location>
</feature>
<dbReference type="NCBIfam" id="TIGR03696">
    <property type="entry name" value="Rhs_assc_core"/>
    <property type="match status" value="1"/>
</dbReference>
<dbReference type="RefSeq" id="WP_183186026.1">
    <property type="nucleotide sequence ID" value="NZ_BMNP01000038.1"/>
</dbReference>
<dbReference type="InterPro" id="IPR056823">
    <property type="entry name" value="TEN-like_YD-shell"/>
</dbReference>
<dbReference type="InterPro" id="IPR031325">
    <property type="entry name" value="RHS_repeat"/>
</dbReference>
<evidence type="ECO:0000313" key="5">
    <source>
        <dbReference type="Proteomes" id="UP000559598"/>
    </source>
</evidence>
<gene>
    <name evidence="4" type="ORF">GGR02_003386</name>
</gene>
<keyword evidence="5" id="KW-1185">Reference proteome</keyword>
<keyword evidence="1" id="KW-0677">Repeat</keyword>
<dbReference type="Pfam" id="PF05593">
    <property type="entry name" value="RHS_repeat"/>
    <property type="match status" value="2"/>
</dbReference>
<organism evidence="4 5">
    <name type="scientific">Anoxybacteroides voinovskiense</name>
    <dbReference type="NCBI Taxonomy" id="230470"/>
    <lineage>
        <taxon>Bacteria</taxon>
        <taxon>Bacillati</taxon>
        <taxon>Bacillota</taxon>
        <taxon>Bacilli</taxon>
        <taxon>Bacillales</taxon>
        <taxon>Anoxybacillaceae</taxon>
        <taxon>Anoxybacteroides</taxon>
    </lineage>
</organism>
<dbReference type="InterPro" id="IPR050708">
    <property type="entry name" value="T6SS_VgrG/RHS"/>
</dbReference>
<sequence>MTLTAETNALNQTAYFKYDGDRKLIESIDRLGKKTENKYDRNGNLIKVINPLNQVVEYSYDEANRLTLIKHPQVTKVRYEGQAPLPPETVIITEVFEYNELGQKVAEKDGNGHVSQSIYDKAGRLARTVDPLGNQRIMYYDANDNKYKEEDWAYDSVTDTLYKKGTTFYTYDELNRLISFTDASGNPNSIVEKTKYDALGNEVKVISGTGVVTEYQYNRNNESIYSKESSSPPVETWALYDGVGNLAISIDKQGATYNIYDMNGNLLQVVDSEGKKTTYTYNAVGDKLKQVDSTGGETEWQYDDEGQIKKEIVKIVDSEKNETKYQITDYQYDDLGQVNKKTITEKSSETSVTSKEITYSYDELGRVVKETAIVDGKITENRYYYDNNGNVTNTWTYDQTVQVPIEYDPDGDGYFNSETVSVYDGNNRLIQESITHTATTTVNRFDDKNNTETFQSALGTTTVVYDNDDRTKEITTPNFDTIMYEYYVDDSLAKVTAPGITTAFTYNGGSKVSTIKGVNINGATVIDYQYGYTDTEQIAQVTEKGQVKKKYTYAPNGYLETVETNGTKLKYTYDSNGNIVKVENLTTGKLKSEYTYMTGNRIKQRKDYNDQTGALIRTTDYTFHPNGMLAKAITVEGTKKTVIDYGYNSDDQLISIRTTVDGNVVKNIIYEYDQDGNRLSKTVGHTHYHYHRDTNGEIFIITKQIAGGQETTASFYKDSDGNLLSFRYKDVVYYYQFNVRGDVIALTDAAGNIVVTYEYDEWGNVISITGNLEVAEANPYRYVGKYGVLYDPDSDMYLMGWRDYDPKTGRFIVPDEYEGEETEPTSLNRYLYADGDPVNNIDPDGHLPKWLQRGWKATKKFAKKGYNIAIGDDIRTLKSPKSKWYHKAGAAASIASNFILGAGAVKWGIKAVKYGKKMKKAKKFVAVSVKKTRKSKLQSKRYSQTWGYKPSGHRKSTPRKGTPRLTKPASGDNIGVNLRSKGTGNSQLGKLTYNKDGTWTSSGGLVYGPDKKFGNRVNHILAHTKPNLNKANHTVFNVDKTKVLGVVDEAWARKGQPLPNDPGAYIVPMGRVIGTNGETAVRLVVKPGTNEVITAYPVKP</sequence>
<dbReference type="InterPro" id="IPR006530">
    <property type="entry name" value="YD"/>
</dbReference>
<dbReference type="PANTHER" id="PTHR32305:SF15">
    <property type="entry name" value="PROTEIN RHSA-RELATED"/>
    <property type="match status" value="1"/>
</dbReference>
<feature type="compositionally biased region" description="Basic residues" evidence="2">
    <location>
        <begin position="951"/>
        <end position="962"/>
    </location>
</feature>
<feature type="domain" description="Teneurin-like YD-shell" evidence="3">
    <location>
        <begin position="525"/>
        <end position="838"/>
    </location>
</feature>
<dbReference type="NCBIfam" id="TIGR01643">
    <property type="entry name" value="YD_repeat_2x"/>
    <property type="match status" value="3"/>
</dbReference>
<dbReference type="InterPro" id="IPR022385">
    <property type="entry name" value="Rhs_assc_core"/>
</dbReference>
<dbReference type="Proteomes" id="UP000559598">
    <property type="component" value="Unassembled WGS sequence"/>
</dbReference>
<reference evidence="4 5" key="1">
    <citation type="submission" date="2020-08" db="EMBL/GenBank/DDBJ databases">
        <title>Genomic Encyclopedia of Type Strains, Phase IV (KMG-IV): sequencing the most valuable type-strain genomes for metagenomic binning, comparative biology and taxonomic classification.</title>
        <authorList>
            <person name="Goeker M."/>
        </authorList>
    </citation>
    <scope>NUCLEOTIDE SEQUENCE [LARGE SCALE GENOMIC DNA]</scope>
    <source>
        <strain evidence="4 5">DSM 17075</strain>
    </source>
</reference>
<evidence type="ECO:0000256" key="2">
    <source>
        <dbReference type="SAM" id="MobiDB-lite"/>
    </source>
</evidence>